<accession>A0A3E0HV15</accession>
<keyword evidence="2" id="KW-1185">Reference proteome</keyword>
<comment type="caution">
    <text evidence="1">The sequence shown here is derived from an EMBL/GenBank/DDBJ whole genome shotgun (WGS) entry which is preliminary data.</text>
</comment>
<dbReference type="OrthoDB" id="3666777at2"/>
<evidence type="ECO:0000313" key="2">
    <source>
        <dbReference type="Proteomes" id="UP000256269"/>
    </source>
</evidence>
<evidence type="ECO:0000313" key="1">
    <source>
        <dbReference type="EMBL" id="REH50307.1"/>
    </source>
</evidence>
<reference evidence="1 2" key="1">
    <citation type="submission" date="2018-08" db="EMBL/GenBank/DDBJ databases">
        <title>Genomic Encyclopedia of Archaeal and Bacterial Type Strains, Phase II (KMG-II): from individual species to whole genera.</title>
        <authorList>
            <person name="Goeker M."/>
        </authorList>
    </citation>
    <scope>NUCLEOTIDE SEQUENCE [LARGE SCALE GENOMIC DNA]</scope>
    <source>
        <strain evidence="1 2">DSM 45791</strain>
    </source>
</reference>
<protein>
    <submittedName>
        <fullName evidence="1">Uncharacterized protein</fullName>
    </submittedName>
</protein>
<name>A0A3E0HV15_9PSEU</name>
<dbReference type="AlphaFoldDB" id="A0A3E0HV15"/>
<dbReference type="EMBL" id="QUNO01000004">
    <property type="protein sequence ID" value="REH50307.1"/>
    <property type="molecule type" value="Genomic_DNA"/>
</dbReference>
<dbReference type="RefSeq" id="WP_116174800.1">
    <property type="nucleotide sequence ID" value="NZ_CP144375.1"/>
</dbReference>
<proteinExistence type="predicted"/>
<sequence>MQRYGWLVAAAATGVVMVLVAVVASGSDAAPQTQPGFLPPQGQPVVVQEPGGGEPLNYGDTVAYDACALLSTRTLGDLGVRIDPGSSFIDSHLDGDVPADAAVTQGGLDSISNCRYTLVGGDELNVTVQQTPFTTEEKVDQTRAWPQQNNVAVRRDRGLEVASYRDGAGWTTVIGRQKLAVAINFDLRRPVYGDRDQRQFVADVTRAVVDAVVAGAAGPAVYRHTGPFAGVKSPCALLSADAFQLAYPGGPAPLVLEYADAGFATVREGDGETALRTTTSCVRSNVVPDGALGPAYRDIRLDMTVWDKPQWTVQRDRSDCGGSAVTLGVTLGDGAACLTDTGPSTWNLSFRSGRSVITLSTGGAAAGDRETVKRLLTPVARALVAKLG</sequence>
<dbReference type="Proteomes" id="UP000256269">
    <property type="component" value="Unassembled WGS sequence"/>
</dbReference>
<organism evidence="1 2">
    <name type="scientific">Kutzneria buriramensis</name>
    <dbReference type="NCBI Taxonomy" id="1045776"/>
    <lineage>
        <taxon>Bacteria</taxon>
        <taxon>Bacillati</taxon>
        <taxon>Actinomycetota</taxon>
        <taxon>Actinomycetes</taxon>
        <taxon>Pseudonocardiales</taxon>
        <taxon>Pseudonocardiaceae</taxon>
        <taxon>Kutzneria</taxon>
    </lineage>
</organism>
<gene>
    <name evidence="1" type="ORF">BCF44_104584</name>
</gene>